<evidence type="ECO:0000256" key="1">
    <source>
        <dbReference type="SAM" id="Phobius"/>
    </source>
</evidence>
<keyword evidence="1" id="KW-1133">Transmembrane helix</keyword>
<sequence length="65" mass="7329">MLSNTSTDHANLPAFALLFESRALIVELLDRTVVFLEESLKMIHLFPLLSGFMFEVTCCLPCLLL</sequence>
<evidence type="ECO:0000313" key="2">
    <source>
        <dbReference type="EMBL" id="KAF3525810.1"/>
    </source>
</evidence>
<keyword evidence="1" id="KW-0472">Membrane</keyword>
<dbReference type="AlphaFoldDB" id="A0A8S9Q1I8"/>
<dbReference type="EMBL" id="QGKX02001347">
    <property type="protein sequence ID" value="KAF3525810.1"/>
    <property type="molecule type" value="Genomic_DNA"/>
</dbReference>
<accession>A0A8S9Q1I8</accession>
<reference evidence="2" key="1">
    <citation type="submission" date="2019-12" db="EMBL/GenBank/DDBJ databases">
        <title>Genome sequencing and annotation of Brassica cretica.</title>
        <authorList>
            <person name="Studholme D.J."/>
            <person name="Sarris P."/>
        </authorList>
    </citation>
    <scope>NUCLEOTIDE SEQUENCE</scope>
    <source>
        <strain evidence="2">PFS-109/04</strain>
        <tissue evidence="2">Leaf</tissue>
    </source>
</reference>
<keyword evidence="1" id="KW-0812">Transmembrane</keyword>
<protein>
    <submittedName>
        <fullName evidence="2">Uncharacterized protein</fullName>
    </submittedName>
</protein>
<organism evidence="2 3">
    <name type="scientific">Brassica cretica</name>
    <name type="common">Mustard</name>
    <dbReference type="NCBI Taxonomy" id="69181"/>
    <lineage>
        <taxon>Eukaryota</taxon>
        <taxon>Viridiplantae</taxon>
        <taxon>Streptophyta</taxon>
        <taxon>Embryophyta</taxon>
        <taxon>Tracheophyta</taxon>
        <taxon>Spermatophyta</taxon>
        <taxon>Magnoliopsida</taxon>
        <taxon>eudicotyledons</taxon>
        <taxon>Gunneridae</taxon>
        <taxon>Pentapetalae</taxon>
        <taxon>rosids</taxon>
        <taxon>malvids</taxon>
        <taxon>Brassicales</taxon>
        <taxon>Brassicaceae</taxon>
        <taxon>Brassiceae</taxon>
        <taxon>Brassica</taxon>
    </lineage>
</organism>
<dbReference type="Proteomes" id="UP000712600">
    <property type="component" value="Unassembled WGS sequence"/>
</dbReference>
<comment type="caution">
    <text evidence="2">The sequence shown here is derived from an EMBL/GenBank/DDBJ whole genome shotgun (WGS) entry which is preliminary data.</text>
</comment>
<evidence type="ECO:0000313" key="3">
    <source>
        <dbReference type="Proteomes" id="UP000712600"/>
    </source>
</evidence>
<proteinExistence type="predicted"/>
<feature type="transmembrane region" description="Helical" evidence="1">
    <location>
        <begin position="42"/>
        <end position="64"/>
    </location>
</feature>
<gene>
    <name evidence="2" type="ORF">F2Q69_00046786</name>
</gene>
<name>A0A8S9Q1I8_BRACR</name>